<feature type="compositionally biased region" description="Gly residues" evidence="2">
    <location>
        <begin position="687"/>
        <end position="697"/>
    </location>
</feature>
<feature type="compositionally biased region" description="Pro residues" evidence="2">
    <location>
        <begin position="785"/>
        <end position="795"/>
    </location>
</feature>
<feature type="compositionally biased region" description="Low complexity" evidence="2">
    <location>
        <begin position="885"/>
        <end position="897"/>
    </location>
</feature>
<keyword evidence="1" id="KW-0175">Coiled coil</keyword>
<feature type="compositionally biased region" description="Low complexity" evidence="2">
    <location>
        <begin position="417"/>
        <end position="428"/>
    </location>
</feature>
<dbReference type="OrthoDB" id="18915at2759"/>
<feature type="compositionally biased region" description="Low complexity" evidence="2">
    <location>
        <begin position="551"/>
        <end position="570"/>
    </location>
</feature>
<dbReference type="GO" id="GO:0005634">
    <property type="term" value="C:nucleus"/>
    <property type="evidence" value="ECO:0007669"/>
    <property type="project" value="TreeGrafter"/>
</dbReference>
<name>A0A150G0N6_GONPE</name>
<dbReference type="GO" id="GO:0004843">
    <property type="term" value="F:cysteine-type deubiquitinase activity"/>
    <property type="evidence" value="ECO:0007669"/>
    <property type="project" value="TreeGrafter"/>
</dbReference>
<accession>A0A150G0N6</accession>
<feature type="region of interest" description="Disordered" evidence="2">
    <location>
        <begin position="529"/>
        <end position="580"/>
    </location>
</feature>
<feature type="compositionally biased region" description="Polar residues" evidence="2">
    <location>
        <begin position="863"/>
        <end position="874"/>
    </location>
</feature>
<feature type="compositionally biased region" description="Polar residues" evidence="2">
    <location>
        <begin position="356"/>
        <end position="372"/>
    </location>
</feature>
<feature type="compositionally biased region" description="Low complexity" evidence="2">
    <location>
        <begin position="1007"/>
        <end position="1029"/>
    </location>
</feature>
<dbReference type="GO" id="GO:0071108">
    <property type="term" value="P:protein K48-linked deubiquitination"/>
    <property type="evidence" value="ECO:0007669"/>
    <property type="project" value="TreeGrafter"/>
</dbReference>
<dbReference type="InterPro" id="IPR038765">
    <property type="entry name" value="Papain-like_cys_pep_sf"/>
</dbReference>
<evidence type="ECO:0000313" key="4">
    <source>
        <dbReference type="Proteomes" id="UP000075714"/>
    </source>
</evidence>
<dbReference type="GO" id="GO:0043130">
    <property type="term" value="F:ubiquitin binding"/>
    <property type="evidence" value="ECO:0007669"/>
    <property type="project" value="TreeGrafter"/>
</dbReference>
<feature type="compositionally biased region" description="Pro residues" evidence="2">
    <location>
        <begin position="344"/>
        <end position="355"/>
    </location>
</feature>
<feature type="compositionally biased region" description="Low complexity" evidence="2">
    <location>
        <begin position="646"/>
        <end position="659"/>
    </location>
</feature>
<evidence type="ECO:0000313" key="3">
    <source>
        <dbReference type="EMBL" id="KXZ42880.1"/>
    </source>
</evidence>
<dbReference type="InterPro" id="IPR042467">
    <property type="entry name" value="Peptidase_C65_otubain_sub2"/>
</dbReference>
<dbReference type="AlphaFoldDB" id="A0A150G0N6"/>
<dbReference type="Proteomes" id="UP000075714">
    <property type="component" value="Unassembled WGS sequence"/>
</dbReference>
<proteinExistence type="predicted"/>
<evidence type="ECO:0000256" key="1">
    <source>
        <dbReference type="SAM" id="Coils"/>
    </source>
</evidence>
<dbReference type="PROSITE" id="PS51257">
    <property type="entry name" value="PROKAR_LIPOPROTEIN"/>
    <property type="match status" value="1"/>
</dbReference>
<dbReference type="PANTHER" id="PTHR12931:SF15">
    <property type="entry name" value="UBIQUITIN THIOESTERASE OTUBAIN-LIKE"/>
    <property type="match status" value="1"/>
</dbReference>
<dbReference type="SUPFAM" id="SSF54001">
    <property type="entry name" value="Cysteine proteinases"/>
    <property type="match status" value="1"/>
</dbReference>
<dbReference type="PANTHER" id="PTHR12931">
    <property type="entry name" value="UBIQUITIN THIOLESTERASE PROTEIN OTUB"/>
    <property type="match status" value="1"/>
</dbReference>
<feature type="compositionally biased region" description="Polar residues" evidence="2">
    <location>
        <begin position="431"/>
        <end position="443"/>
    </location>
</feature>
<feature type="region of interest" description="Disordered" evidence="2">
    <location>
        <begin position="687"/>
        <end position="802"/>
    </location>
</feature>
<reference evidence="4" key="1">
    <citation type="journal article" date="2016" name="Nat. Commun.">
        <title>The Gonium pectorale genome demonstrates co-option of cell cycle regulation during the evolution of multicellularity.</title>
        <authorList>
            <person name="Hanschen E.R."/>
            <person name="Marriage T.N."/>
            <person name="Ferris P.J."/>
            <person name="Hamaji T."/>
            <person name="Toyoda A."/>
            <person name="Fujiyama A."/>
            <person name="Neme R."/>
            <person name="Noguchi H."/>
            <person name="Minakuchi Y."/>
            <person name="Suzuki M."/>
            <person name="Kawai-Toyooka H."/>
            <person name="Smith D.R."/>
            <person name="Sparks H."/>
            <person name="Anderson J."/>
            <person name="Bakaric R."/>
            <person name="Luria V."/>
            <person name="Karger A."/>
            <person name="Kirschner M.W."/>
            <person name="Durand P.M."/>
            <person name="Michod R.E."/>
            <person name="Nozaki H."/>
            <person name="Olson B.J."/>
        </authorList>
    </citation>
    <scope>NUCLEOTIDE SEQUENCE [LARGE SCALE GENOMIC DNA]</scope>
    <source>
        <strain evidence="4">NIES-2863</strain>
    </source>
</reference>
<gene>
    <name evidence="3" type="ORF">GPECTOR_113g292</name>
</gene>
<dbReference type="CDD" id="cd22749">
    <property type="entry name" value="Otubain_C65"/>
    <property type="match status" value="1"/>
</dbReference>
<dbReference type="InterPro" id="IPR019400">
    <property type="entry name" value="Peptidase_C65_otubain"/>
</dbReference>
<feature type="region of interest" description="Disordered" evidence="2">
    <location>
        <begin position="417"/>
        <end position="471"/>
    </location>
</feature>
<sequence length="1164" mass="114323">MLSFKLAPAGTNRTVRRVLSWSGVALGACTLLMRLMHDSDGFREVNAELDRSSRGAAEDLDSVLVEVGEEGYGAAPLLLTAVLLEGGLPATLAALLQALQLVRHAARFPDVAQLLATPTRHQHRSVSVLGCLQSLSASARVLLDFSGGLSPAPSPSSARGEAQSDLRAKQLKMARKVRETCLELESAARAASDSQMAAASAAVVPPPELSQLDRILLRSSIASQCQSAPAPHPSSYSQGSAPAAPASGSYGGTSYGAYATYGGGYGGSAVGSGSRYDSGGMDAMYGISGGGAVDAAAASVEALRLQREVARLQQAAAAARAAAVGAGGLASGGFSREGRSHSSQPPPGLSVPPDPFTTSALEYPWQTQPDTRGQSSLGYGSGSGPQGPGMGGNLLGQYSYGAAAYATAPARAYSRSASTSHAASPAPGQAQARSTTPLRSSSGAGADWTAAEQRRAAAAAGQSSDGGGLLDQRQRNLSAAGVPSAAGAQPRQAVAVSGGQYLGGYSSAAAAGRGGGGVGAYSAGGAPAAAAGGAATWDRSSGAFTPEQPRSSSHARMAAAANESGSTASPYGGGAGSGSGRSSMLGGVGTWAAAGGASYAGTPVPAPAPGAARQQAWTAAPSSYTAAGDGGGSYYGAASAGGDVAGAPPAAAPPSTAAGGWAGSGGGGGGPSSSRVRLLAAESVLAGRGGSSAGAGGREPSSAPQPQPAASISRPASTPRGTSRGTSTRRAPGAASGSNSSSTDGSDAAKWRGPSSRPAGAAPTASAASPRETRGRSASALRSPAPSPRGEPPPQSTAALLDSYLELYARPAGGETDPRVAGPLDADPWVVAASGNRTAADADTSPYWSASDGAVDLYPSRVGASSSVRSTSAGGASLPVRAHADQAPARQRPAAATREADGRLLSHSTGGVAGGVGGSGGRGGGDGLLYGPYGSSGGGGRLSPAPERPSAPYSLPGDSLPGSARREAVRPEPAPGAASAASGSRSAARPSSSSSSATRLRQRSEPDAAGARAAVPRGPDTDSPSDLSSLERLLNSGSASAEVIRFARSLTVAELMAGEEFYAPYIPGCGGDYSGLSLRQVCVRHVLPMGVEVEQLQINALCSALGAPVAVLDVAGSQVGAIKHGPPGARGPPAAWVAHLPGHYDVIYPARPLDVAPGGALIPV</sequence>
<feature type="compositionally biased region" description="Low complexity" evidence="2">
    <location>
        <begin position="698"/>
        <end position="784"/>
    </location>
</feature>
<dbReference type="EMBL" id="LSYV01000113">
    <property type="protein sequence ID" value="KXZ42880.1"/>
    <property type="molecule type" value="Genomic_DNA"/>
</dbReference>
<dbReference type="Pfam" id="PF10275">
    <property type="entry name" value="Peptidase_C65"/>
    <property type="match status" value="1"/>
</dbReference>
<feature type="region of interest" description="Disordered" evidence="2">
    <location>
        <begin position="646"/>
        <end position="674"/>
    </location>
</feature>
<protein>
    <submittedName>
        <fullName evidence="3">Uncharacterized protein</fullName>
    </submittedName>
</protein>
<feature type="compositionally biased region" description="Gly residues" evidence="2">
    <location>
        <begin position="379"/>
        <end position="390"/>
    </location>
</feature>
<feature type="coiled-coil region" evidence="1">
    <location>
        <begin position="295"/>
        <end position="322"/>
    </location>
</feature>
<dbReference type="Gene3D" id="1.20.1300.20">
    <property type="entry name" value="Peptidase C65 Otubain, subdomain 2"/>
    <property type="match status" value="1"/>
</dbReference>
<feature type="region of interest" description="Disordered" evidence="2">
    <location>
        <begin position="226"/>
        <end position="245"/>
    </location>
</feature>
<dbReference type="STRING" id="33097.A0A150G0N6"/>
<feature type="region of interest" description="Disordered" evidence="2">
    <location>
        <begin position="333"/>
        <end position="390"/>
    </location>
</feature>
<feature type="compositionally biased region" description="Low complexity" evidence="2">
    <location>
        <begin position="975"/>
        <end position="997"/>
    </location>
</feature>
<feature type="compositionally biased region" description="Low complexity" evidence="2">
    <location>
        <begin position="234"/>
        <end position="245"/>
    </location>
</feature>
<keyword evidence="4" id="KW-1185">Reference proteome</keyword>
<feature type="region of interest" description="Disordered" evidence="2">
    <location>
        <begin position="863"/>
        <end position="1029"/>
    </location>
</feature>
<organism evidence="3 4">
    <name type="scientific">Gonium pectorale</name>
    <name type="common">Green alga</name>
    <dbReference type="NCBI Taxonomy" id="33097"/>
    <lineage>
        <taxon>Eukaryota</taxon>
        <taxon>Viridiplantae</taxon>
        <taxon>Chlorophyta</taxon>
        <taxon>core chlorophytes</taxon>
        <taxon>Chlorophyceae</taxon>
        <taxon>CS clade</taxon>
        <taxon>Chlamydomonadales</taxon>
        <taxon>Volvocaceae</taxon>
        <taxon>Gonium</taxon>
    </lineage>
</organism>
<feature type="compositionally biased region" description="Gly residues" evidence="2">
    <location>
        <begin position="660"/>
        <end position="671"/>
    </location>
</feature>
<feature type="compositionally biased region" description="Gly residues" evidence="2">
    <location>
        <begin position="911"/>
        <end position="941"/>
    </location>
</feature>
<comment type="caution">
    <text evidence="3">The sequence shown here is derived from an EMBL/GenBank/DDBJ whole genome shotgun (WGS) entry which is preliminary data.</text>
</comment>
<evidence type="ECO:0000256" key="2">
    <source>
        <dbReference type="SAM" id="MobiDB-lite"/>
    </source>
</evidence>